<dbReference type="InterPro" id="IPR000551">
    <property type="entry name" value="MerR-type_HTH_dom"/>
</dbReference>
<dbReference type="InterPro" id="IPR036594">
    <property type="entry name" value="Meth_synthase_dom"/>
</dbReference>
<dbReference type="Pfam" id="PF02607">
    <property type="entry name" value="B12-binding_2"/>
    <property type="match status" value="1"/>
</dbReference>
<dbReference type="RefSeq" id="WP_105044020.1">
    <property type="nucleotide sequence ID" value="NZ_MQWA01000001.1"/>
</dbReference>
<comment type="caution">
    <text evidence="3">The sequence shown here is derived from an EMBL/GenBank/DDBJ whole genome shotgun (WGS) entry which is preliminary data.</text>
</comment>
<name>A0A2S7U4L7_9BACT</name>
<evidence type="ECO:0000313" key="4">
    <source>
        <dbReference type="Proteomes" id="UP000239907"/>
    </source>
</evidence>
<dbReference type="SUPFAM" id="SSF52242">
    <property type="entry name" value="Cobalamin (vitamin B12)-binding domain"/>
    <property type="match status" value="1"/>
</dbReference>
<protein>
    <submittedName>
        <fullName evidence="3">Uncharacterized protein</fullName>
    </submittedName>
</protein>
<feature type="domain" description="HTH merR-type" evidence="1">
    <location>
        <begin position="1"/>
        <end position="70"/>
    </location>
</feature>
<dbReference type="OrthoDB" id="122388at2"/>
<dbReference type="Proteomes" id="UP000239907">
    <property type="component" value="Unassembled WGS sequence"/>
</dbReference>
<dbReference type="Gene3D" id="1.10.1240.10">
    <property type="entry name" value="Methionine synthase domain"/>
    <property type="match status" value="1"/>
</dbReference>
<dbReference type="EMBL" id="MQWA01000001">
    <property type="protein sequence ID" value="PQJ29520.1"/>
    <property type="molecule type" value="Genomic_DNA"/>
</dbReference>
<accession>A0A2S7U4L7</accession>
<dbReference type="GO" id="GO:0003677">
    <property type="term" value="F:DNA binding"/>
    <property type="evidence" value="ECO:0007669"/>
    <property type="project" value="InterPro"/>
</dbReference>
<dbReference type="Gene3D" id="3.40.50.280">
    <property type="entry name" value="Cobalamin-binding domain"/>
    <property type="match status" value="1"/>
</dbReference>
<evidence type="ECO:0000313" key="3">
    <source>
        <dbReference type="EMBL" id="PQJ29520.1"/>
    </source>
</evidence>
<dbReference type="InterPro" id="IPR003759">
    <property type="entry name" value="Cbl-bd_cap"/>
</dbReference>
<dbReference type="InterPro" id="IPR006158">
    <property type="entry name" value="Cobalamin-bd"/>
</dbReference>
<dbReference type="InterPro" id="IPR036724">
    <property type="entry name" value="Cobalamin-bd_sf"/>
</dbReference>
<dbReference type="SUPFAM" id="SSF46955">
    <property type="entry name" value="Putative DNA-binding domain"/>
    <property type="match status" value="1"/>
</dbReference>
<dbReference type="Gene3D" id="1.10.1660.10">
    <property type="match status" value="1"/>
</dbReference>
<dbReference type="SMART" id="SM00422">
    <property type="entry name" value="HTH_MERR"/>
    <property type="match status" value="1"/>
</dbReference>
<organism evidence="3 4">
    <name type="scientific">Rubritalea profundi</name>
    <dbReference type="NCBI Taxonomy" id="1658618"/>
    <lineage>
        <taxon>Bacteria</taxon>
        <taxon>Pseudomonadati</taxon>
        <taxon>Verrucomicrobiota</taxon>
        <taxon>Verrucomicrobiia</taxon>
        <taxon>Verrucomicrobiales</taxon>
        <taxon>Rubritaleaceae</taxon>
        <taxon>Rubritalea</taxon>
    </lineage>
</organism>
<evidence type="ECO:0000259" key="2">
    <source>
        <dbReference type="PROSITE" id="PS51332"/>
    </source>
</evidence>
<dbReference type="PROSITE" id="PS50937">
    <property type="entry name" value="HTH_MERR_2"/>
    <property type="match status" value="1"/>
</dbReference>
<feature type="domain" description="B12-binding" evidence="2">
    <location>
        <begin position="181"/>
        <end position="303"/>
    </location>
</feature>
<dbReference type="GO" id="GO:0031419">
    <property type="term" value="F:cobalamin binding"/>
    <property type="evidence" value="ECO:0007669"/>
    <property type="project" value="InterPro"/>
</dbReference>
<dbReference type="InterPro" id="IPR009061">
    <property type="entry name" value="DNA-bd_dom_put_sf"/>
</dbReference>
<dbReference type="GO" id="GO:0046872">
    <property type="term" value="F:metal ion binding"/>
    <property type="evidence" value="ECO:0007669"/>
    <property type="project" value="InterPro"/>
</dbReference>
<dbReference type="Pfam" id="PF13411">
    <property type="entry name" value="MerR_1"/>
    <property type="match status" value="1"/>
</dbReference>
<dbReference type="Pfam" id="PF02310">
    <property type="entry name" value="B12-binding"/>
    <property type="match status" value="1"/>
</dbReference>
<dbReference type="AlphaFoldDB" id="A0A2S7U4L7"/>
<sequence>MHGIKIATLKSGLTSHVIRMWEKRYAAVEPERTETNRRLYSDESIQRLIYLADLTKSGHSIGHIANLSDEKLSELHKSLQESNPKQAEQTGQGGIYAPVIAATLTAIRNFDQVSLEKIFDKVVKEAGYSCLLEKVLIPLIHNVGELWHDGELMAAEEHAATSFIKDYLCVSARPFSSATNAPKLLITTPQGQLHEIGATIAATQARKLGWQVIYLGTSLQPDEIAGAAEKIGARAVVLSIVYPLDDPQINVQLRKLRSQLDDTIPIIIGGALSKLYTPTLEELEIIQLKTFADLSPELSKLRE</sequence>
<evidence type="ECO:0000259" key="1">
    <source>
        <dbReference type="PROSITE" id="PS50937"/>
    </source>
</evidence>
<dbReference type="GO" id="GO:0006355">
    <property type="term" value="P:regulation of DNA-templated transcription"/>
    <property type="evidence" value="ECO:0007669"/>
    <property type="project" value="InterPro"/>
</dbReference>
<keyword evidence="4" id="KW-1185">Reference proteome</keyword>
<proteinExistence type="predicted"/>
<gene>
    <name evidence="3" type="ORF">BSZ32_14140</name>
</gene>
<dbReference type="PROSITE" id="PS51332">
    <property type="entry name" value="B12_BINDING"/>
    <property type="match status" value="1"/>
</dbReference>
<reference evidence="3 4" key="1">
    <citation type="submission" date="2016-12" db="EMBL/GenBank/DDBJ databases">
        <title>Study of bacterial adaptation to deep sea.</title>
        <authorList>
            <person name="Song J."/>
            <person name="Yoshizawa S."/>
            <person name="Kogure K."/>
        </authorList>
    </citation>
    <scope>NUCLEOTIDE SEQUENCE [LARGE SCALE GENOMIC DNA]</scope>
    <source>
        <strain evidence="3 4">SAORIC-165</strain>
    </source>
</reference>